<evidence type="ECO:0000313" key="2">
    <source>
        <dbReference type="Proteomes" id="UP001626536"/>
    </source>
</evidence>
<protein>
    <submittedName>
        <fullName evidence="1">Uncharacterized protein</fullName>
    </submittedName>
</protein>
<organism evidence="1 2">
    <name type="scientific">Methylocapsa polymorpha</name>
    <dbReference type="NCBI Taxonomy" id="3080828"/>
    <lineage>
        <taxon>Bacteria</taxon>
        <taxon>Pseudomonadati</taxon>
        <taxon>Pseudomonadota</taxon>
        <taxon>Alphaproteobacteria</taxon>
        <taxon>Hyphomicrobiales</taxon>
        <taxon>Beijerinckiaceae</taxon>
        <taxon>Methylocapsa</taxon>
    </lineage>
</organism>
<reference evidence="1 2" key="1">
    <citation type="submission" date="2023-10" db="EMBL/GenBank/DDBJ databases">
        <title>Novel methanotroph of the genus Methylocapsa from a subarctic wetland.</title>
        <authorList>
            <person name="Belova S.E."/>
            <person name="Oshkin I.Y."/>
            <person name="Miroshnikov K."/>
            <person name="Dedysh S.N."/>
        </authorList>
    </citation>
    <scope>NUCLEOTIDE SEQUENCE [LARGE SCALE GENOMIC DNA]</scope>
    <source>
        <strain evidence="1 2">RX1</strain>
    </source>
</reference>
<dbReference type="RefSeq" id="WP_407337959.1">
    <property type="nucleotide sequence ID" value="NZ_CP136862.1"/>
</dbReference>
<accession>A0ABZ0HMJ1</accession>
<dbReference type="Proteomes" id="UP001626536">
    <property type="component" value="Chromosome"/>
</dbReference>
<gene>
    <name evidence="1" type="ORF">RZS28_11880</name>
</gene>
<proteinExistence type="predicted"/>
<keyword evidence="2" id="KW-1185">Reference proteome</keyword>
<dbReference type="EMBL" id="CP136862">
    <property type="protein sequence ID" value="WOJ88522.1"/>
    <property type="molecule type" value="Genomic_DNA"/>
</dbReference>
<name>A0ABZ0HMJ1_9HYPH</name>
<sequence>MARLIYVPVIHSTEEMGSAATAYKAAFVARHGERKWAERSAEFDSIWRGIANAIKALGLDFKRINLYQDSLPVCGRESELVHDLAVQGSRNHQLLQSLMRVGAKLVGTESPALLLDEYKLLHSPERTEAQAAALLEARDRFIADRIDATLGEERDGILFMGALHKVAKFLPQRIKVEYLAVRSQ</sequence>
<evidence type="ECO:0000313" key="1">
    <source>
        <dbReference type="EMBL" id="WOJ88522.1"/>
    </source>
</evidence>